<feature type="region of interest" description="Disordered" evidence="5">
    <location>
        <begin position="712"/>
        <end position="736"/>
    </location>
</feature>
<feature type="compositionally biased region" description="Basic and acidic residues" evidence="5">
    <location>
        <begin position="157"/>
        <end position="176"/>
    </location>
</feature>
<dbReference type="SMART" id="SM00015">
    <property type="entry name" value="IQ"/>
    <property type="match status" value="2"/>
</dbReference>
<sequence>MESARPRRRRVSALLAEKGLNNTPRASANDENAAMPPRTKKSEIQKEPRRRTIYIPSDDTTIMTIHPGAFASGSRNPRAKSPDLGFDLVTVSEEEPGQLKSALKQSQKPRKPLVAAPKRAPLQQSTRPFQAVSFVEDRVGKGVGKENIPPGRSFKAGGKESKKASAQFPEKKDHSKQPTKPDAIRRVRTSATGPTSSSLVKGETTRKRTSSVSLQKETPSKVLKSARYTPTARAPLKEKTPKHLRKPLSSSASSSPFHNSRTPPRALRRQRLEKAPSKLSVPMLAQQAEKQEEKYPVLLEDLQRPELYEDSWLSYQEVAITQLVNNLFHSADPCSIDQEAKEGDLRRQLLAVYQEPAIPLLHKRLQASLLYGALSIPKDLLDKALRLKDDVGQRRKFLDLFVKTYDLSLLKAAAEVVIGRQIPVSSRLSSGSTSSESDSRHKRAERKAIEGFLDIFFIRNEDAVRVKAGIGSIASIARGREQAGDDFGSQGWSWRRTVLRSLMLVLLLDLSKKRDIIPTPLFQTTSNHKSSTSVLQGLASLLLPSLGDLSRPLGHLDYHLHCIQYPLQEYDYHIRNLATDLRDGVLLTRLVELLLYTPATLALQKDNITVTMPTGELLTSSINASDKEAFVLSQHLKYPCIGRAQKTYNIQIALSALEGVKGIASRVAAEVTAEDIVDGHREKTLGLLWGLVGKWGLEALVDWKEVEREIQRHRQQHDADENADPDSDEEADPEELEGLEKHTSLLRRWARGIARGRSLRVANLTTSFADNRVLEAVVDAYIGCIPAVANTDTTTSTLPAKLRSIGCSAAFVSLFAAPTTAHHSKPIPSSDFTTTTLAFLAARLLPASRAHRAATTLQRSYRARLARQHASRRVVLLRLAAHCATVVRAREHVVGAATVLQRAWRRVLDARIERLIGDVLGFQAVARGWAARRRVNGALAAGKKGGAAGRRGGRIRGGW</sequence>
<feature type="region of interest" description="Disordered" evidence="5">
    <location>
        <begin position="97"/>
        <end position="268"/>
    </location>
</feature>
<name>A0A6A6BPD2_9PEZI</name>
<evidence type="ECO:0000259" key="6">
    <source>
        <dbReference type="PROSITE" id="PS50021"/>
    </source>
</evidence>
<dbReference type="EMBL" id="ML995479">
    <property type="protein sequence ID" value="KAF2144687.1"/>
    <property type="molecule type" value="Genomic_DNA"/>
</dbReference>
<dbReference type="OrthoDB" id="76388at2759"/>
<dbReference type="InterPro" id="IPR000048">
    <property type="entry name" value="IQ_motif_EF-hand-BS"/>
</dbReference>
<feature type="domain" description="Calponin-homology (CH)" evidence="6">
    <location>
        <begin position="546"/>
        <end position="696"/>
    </location>
</feature>
<feature type="compositionally biased region" description="Basic and acidic residues" evidence="5">
    <location>
        <begin position="135"/>
        <end position="144"/>
    </location>
</feature>
<dbReference type="Gene3D" id="1.10.418.10">
    <property type="entry name" value="Calponin-like domain"/>
    <property type="match status" value="1"/>
</dbReference>
<protein>
    <recommendedName>
        <fullName evidence="6">Calponin-homology (CH) domain-containing protein</fullName>
    </recommendedName>
</protein>
<comment type="subcellular location">
    <subcellularLocation>
        <location evidence="1">Cytoplasm</location>
    </subcellularLocation>
</comment>
<evidence type="ECO:0000256" key="3">
    <source>
        <dbReference type="ARBA" id="ARBA00022737"/>
    </source>
</evidence>
<reference evidence="7" key="1">
    <citation type="journal article" date="2020" name="Stud. Mycol.">
        <title>101 Dothideomycetes genomes: a test case for predicting lifestyles and emergence of pathogens.</title>
        <authorList>
            <person name="Haridas S."/>
            <person name="Albert R."/>
            <person name="Binder M."/>
            <person name="Bloem J."/>
            <person name="Labutti K."/>
            <person name="Salamov A."/>
            <person name="Andreopoulos B."/>
            <person name="Baker S."/>
            <person name="Barry K."/>
            <person name="Bills G."/>
            <person name="Bluhm B."/>
            <person name="Cannon C."/>
            <person name="Castanera R."/>
            <person name="Culley D."/>
            <person name="Daum C."/>
            <person name="Ezra D."/>
            <person name="Gonzalez J."/>
            <person name="Henrissat B."/>
            <person name="Kuo A."/>
            <person name="Liang C."/>
            <person name="Lipzen A."/>
            <person name="Lutzoni F."/>
            <person name="Magnuson J."/>
            <person name="Mondo S."/>
            <person name="Nolan M."/>
            <person name="Ohm R."/>
            <person name="Pangilinan J."/>
            <person name="Park H.-J."/>
            <person name="Ramirez L."/>
            <person name="Alfaro M."/>
            <person name="Sun H."/>
            <person name="Tritt A."/>
            <person name="Yoshinaga Y."/>
            <person name="Zwiers L.-H."/>
            <person name="Turgeon B."/>
            <person name="Goodwin S."/>
            <person name="Spatafora J."/>
            <person name="Crous P."/>
            <person name="Grigoriev I."/>
        </authorList>
    </citation>
    <scope>NUCLEOTIDE SEQUENCE</scope>
    <source>
        <strain evidence="7">CBS 121167</strain>
    </source>
</reference>
<evidence type="ECO:0000256" key="4">
    <source>
        <dbReference type="ARBA" id="ARBA00022860"/>
    </source>
</evidence>
<dbReference type="Pfam" id="PF00612">
    <property type="entry name" value="IQ"/>
    <property type="match status" value="1"/>
</dbReference>
<gene>
    <name evidence="7" type="ORF">K452DRAFT_223122</name>
</gene>
<evidence type="ECO:0000313" key="8">
    <source>
        <dbReference type="Proteomes" id="UP000799438"/>
    </source>
</evidence>
<accession>A0A6A6BPD2</accession>
<dbReference type="PANTHER" id="PTHR22706">
    <property type="entry name" value="ASSEMBLY FACTOR FOR SPINDLE MICROTUBULES"/>
    <property type="match status" value="1"/>
</dbReference>
<dbReference type="GO" id="GO:0000922">
    <property type="term" value="C:spindle pole"/>
    <property type="evidence" value="ECO:0007669"/>
    <property type="project" value="TreeGrafter"/>
</dbReference>
<dbReference type="InterPro" id="IPR051185">
    <property type="entry name" value="ASPM"/>
</dbReference>
<dbReference type="RefSeq" id="XP_033400399.1">
    <property type="nucleotide sequence ID" value="XM_033536599.1"/>
</dbReference>
<proteinExistence type="predicted"/>
<organism evidence="7 8">
    <name type="scientific">Aplosporella prunicola CBS 121167</name>
    <dbReference type="NCBI Taxonomy" id="1176127"/>
    <lineage>
        <taxon>Eukaryota</taxon>
        <taxon>Fungi</taxon>
        <taxon>Dikarya</taxon>
        <taxon>Ascomycota</taxon>
        <taxon>Pezizomycotina</taxon>
        <taxon>Dothideomycetes</taxon>
        <taxon>Dothideomycetes incertae sedis</taxon>
        <taxon>Botryosphaeriales</taxon>
        <taxon>Aplosporellaceae</taxon>
        <taxon>Aplosporella</taxon>
    </lineage>
</organism>
<dbReference type="SUPFAM" id="SSF47576">
    <property type="entry name" value="Calponin-homology domain, CH-domain"/>
    <property type="match status" value="1"/>
</dbReference>
<dbReference type="GO" id="GO:0000278">
    <property type="term" value="P:mitotic cell cycle"/>
    <property type="evidence" value="ECO:0007669"/>
    <property type="project" value="TreeGrafter"/>
</dbReference>
<dbReference type="GO" id="GO:0005737">
    <property type="term" value="C:cytoplasm"/>
    <property type="evidence" value="ECO:0007669"/>
    <property type="project" value="UniProtKB-SubCell"/>
</dbReference>
<dbReference type="Pfam" id="PF00307">
    <property type="entry name" value="CH"/>
    <property type="match status" value="1"/>
</dbReference>
<evidence type="ECO:0000256" key="1">
    <source>
        <dbReference type="ARBA" id="ARBA00004496"/>
    </source>
</evidence>
<dbReference type="GO" id="GO:0007051">
    <property type="term" value="P:spindle organization"/>
    <property type="evidence" value="ECO:0007669"/>
    <property type="project" value="TreeGrafter"/>
</dbReference>
<dbReference type="GeneID" id="54294095"/>
<keyword evidence="4" id="KW-0112">Calmodulin-binding</keyword>
<dbReference type="GO" id="GO:0051295">
    <property type="term" value="P:establishment of meiotic spindle localization"/>
    <property type="evidence" value="ECO:0007669"/>
    <property type="project" value="TreeGrafter"/>
</dbReference>
<keyword evidence="8" id="KW-1185">Reference proteome</keyword>
<dbReference type="PROSITE" id="PS50021">
    <property type="entry name" value="CH"/>
    <property type="match status" value="1"/>
</dbReference>
<evidence type="ECO:0000256" key="5">
    <source>
        <dbReference type="SAM" id="MobiDB-lite"/>
    </source>
</evidence>
<dbReference type="GO" id="GO:0005516">
    <property type="term" value="F:calmodulin binding"/>
    <property type="evidence" value="ECO:0007669"/>
    <property type="project" value="UniProtKB-KW"/>
</dbReference>
<feature type="region of interest" description="Disordered" evidence="5">
    <location>
        <begin position="66"/>
        <end position="85"/>
    </location>
</feature>
<keyword evidence="2" id="KW-0963">Cytoplasm</keyword>
<dbReference type="AlphaFoldDB" id="A0A6A6BPD2"/>
<feature type="region of interest" description="Disordered" evidence="5">
    <location>
        <begin position="15"/>
        <end position="50"/>
    </location>
</feature>
<feature type="compositionally biased region" description="Acidic residues" evidence="5">
    <location>
        <begin position="721"/>
        <end position="736"/>
    </location>
</feature>
<dbReference type="PROSITE" id="PS50096">
    <property type="entry name" value="IQ"/>
    <property type="match status" value="1"/>
</dbReference>
<dbReference type="InterPro" id="IPR036872">
    <property type="entry name" value="CH_dom_sf"/>
</dbReference>
<dbReference type="Proteomes" id="UP000799438">
    <property type="component" value="Unassembled WGS sequence"/>
</dbReference>
<dbReference type="PANTHER" id="PTHR22706:SF1">
    <property type="entry name" value="ASSEMBLY FACTOR FOR SPINDLE MICROTUBULES"/>
    <property type="match status" value="1"/>
</dbReference>
<feature type="compositionally biased region" description="Polar residues" evidence="5">
    <location>
        <begin position="189"/>
        <end position="199"/>
    </location>
</feature>
<dbReference type="InterPro" id="IPR001715">
    <property type="entry name" value="CH_dom"/>
</dbReference>
<feature type="compositionally biased region" description="Polar residues" evidence="5">
    <location>
        <begin position="20"/>
        <end position="30"/>
    </location>
</feature>
<evidence type="ECO:0000313" key="7">
    <source>
        <dbReference type="EMBL" id="KAF2144687.1"/>
    </source>
</evidence>
<keyword evidence="3" id="KW-0677">Repeat</keyword>
<evidence type="ECO:0000256" key="2">
    <source>
        <dbReference type="ARBA" id="ARBA00022490"/>
    </source>
</evidence>